<reference evidence="2 3" key="1">
    <citation type="submission" date="2011-02" db="EMBL/GenBank/DDBJ databases">
        <title>The Genome Sequence of Sphaeroforma arctica JP610.</title>
        <authorList>
            <consortium name="The Broad Institute Genome Sequencing Platform"/>
            <person name="Russ C."/>
            <person name="Cuomo C."/>
            <person name="Young S.K."/>
            <person name="Zeng Q."/>
            <person name="Gargeya S."/>
            <person name="Alvarado L."/>
            <person name="Berlin A."/>
            <person name="Chapman S.B."/>
            <person name="Chen Z."/>
            <person name="Freedman E."/>
            <person name="Gellesch M."/>
            <person name="Goldberg J."/>
            <person name="Griggs A."/>
            <person name="Gujja S."/>
            <person name="Heilman E."/>
            <person name="Heiman D."/>
            <person name="Howarth C."/>
            <person name="Mehta T."/>
            <person name="Neiman D."/>
            <person name="Pearson M."/>
            <person name="Roberts A."/>
            <person name="Saif S."/>
            <person name="Shea T."/>
            <person name="Shenoy N."/>
            <person name="Sisk P."/>
            <person name="Stolte C."/>
            <person name="Sykes S."/>
            <person name="White J."/>
            <person name="Yandava C."/>
            <person name="Burger G."/>
            <person name="Gray M.W."/>
            <person name="Holland P.W.H."/>
            <person name="King N."/>
            <person name="Lang F.B.F."/>
            <person name="Roger A.J."/>
            <person name="Ruiz-Trillo I."/>
            <person name="Haas B."/>
            <person name="Nusbaum C."/>
            <person name="Birren B."/>
        </authorList>
    </citation>
    <scope>NUCLEOTIDE SEQUENCE [LARGE SCALE GENOMIC DNA]</scope>
    <source>
        <strain evidence="2 3">JP610</strain>
    </source>
</reference>
<accession>A0A0L0FJS4</accession>
<evidence type="ECO:0000313" key="2">
    <source>
        <dbReference type="EMBL" id="KNC77029.1"/>
    </source>
</evidence>
<keyword evidence="3" id="KW-1185">Reference proteome</keyword>
<feature type="compositionally biased region" description="Polar residues" evidence="1">
    <location>
        <begin position="536"/>
        <end position="550"/>
    </location>
</feature>
<gene>
    <name evidence="2" type="ORF">SARC_10499</name>
</gene>
<proteinExistence type="predicted"/>
<dbReference type="EMBL" id="KQ242867">
    <property type="protein sequence ID" value="KNC77029.1"/>
    <property type="molecule type" value="Genomic_DNA"/>
</dbReference>
<feature type="non-terminal residue" evidence="2">
    <location>
        <position position="550"/>
    </location>
</feature>
<dbReference type="InterPro" id="IPR013320">
    <property type="entry name" value="ConA-like_dom_sf"/>
</dbReference>
<organism evidence="2 3">
    <name type="scientific">Sphaeroforma arctica JP610</name>
    <dbReference type="NCBI Taxonomy" id="667725"/>
    <lineage>
        <taxon>Eukaryota</taxon>
        <taxon>Ichthyosporea</taxon>
        <taxon>Ichthyophonida</taxon>
        <taxon>Sphaeroforma</taxon>
    </lineage>
</organism>
<feature type="region of interest" description="Disordered" evidence="1">
    <location>
        <begin position="525"/>
        <end position="550"/>
    </location>
</feature>
<dbReference type="Proteomes" id="UP000054560">
    <property type="component" value="Unassembled WGS sequence"/>
</dbReference>
<evidence type="ECO:0000313" key="3">
    <source>
        <dbReference type="Proteomes" id="UP000054560"/>
    </source>
</evidence>
<dbReference type="SUPFAM" id="SSF49899">
    <property type="entry name" value="Concanavalin A-like lectins/glucanases"/>
    <property type="match status" value="2"/>
</dbReference>
<dbReference type="Gene3D" id="2.60.120.200">
    <property type="match status" value="2"/>
</dbReference>
<dbReference type="AlphaFoldDB" id="A0A0L0FJS4"/>
<evidence type="ECO:0000256" key="1">
    <source>
        <dbReference type="SAM" id="MobiDB-lite"/>
    </source>
</evidence>
<dbReference type="GeneID" id="25911003"/>
<dbReference type="RefSeq" id="XP_014150931.1">
    <property type="nucleotide sequence ID" value="XM_014295456.1"/>
</dbReference>
<name>A0A0L0FJS4_9EUKA</name>
<protein>
    <submittedName>
        <fullName evidence="2">Uncharacterized protein</fullName>
    </submittedName>
</protein>
<sequence length="550" mass="61154">YKRHGRRSSHIEALMGFTEEEGPSMRLAESKQFSGQLEVTPITSWMFSYNNNCTYYNVSLTNDEDWHFVAMSYSLTSLIVYTDGNVSLECHALDGNPVPNQWTEFDLQKTSSNSNVRKAFAFGRFSLPSSGEILTSEMETSMPLAAKMDDARVYLRALSVDELNSVYGSAPQQPLDSLLAWFDFGNGGPSIEARYTSMSLDVYTVPTYLHHPDGTYLPTSPGQYLPTYITRTVLIYLHHPGSTYPPTSPGQYLPMDNTYLPSKAHAHYAHLTLHSEFKYILVRNATVSNSEGQVSSVANDAGAALILVSPGVYANFTQLPIVVNSTDLNLLVSPGYFGNITFQVQRVSQFTLTPETDERTDYIHLFLHIKRNWRPQAGSAGYAISCDGENDYMYAPYFRWPVGNYTSEVDNITRFGGGPVTVEGWVYIIKDRISDGAIWAIASGEQAKTATDGTNPYKRTGRFVFSMPSSGRPQQYRFDVGSLSRTTGDTTHLGGTWAHFANVHSQVSGTYAAVYLNGELISETHHDHMGVGTPHGLNQQDQTPNQQRVE</sequence>
<feature type="non-terminal residue" evidence="2">
    <location>
        <position position="1"/>
    </location>
</feature>